<proteinExistence type="predicted"/>
<dbReference type="Pfam" id="PF03004">
    <property type="entry name" value="Transposase_24"/>
    <property type="match status" value="1"/>
</dbReference>
<feature type="region of interest" description="Disordered" evidence="1">
    <location>
        <begin position="445"/>
        <end position="464"/>
    </location>
</feature>
<feature type="compositionally biased region" description="Basic and acidic residues" evidence="1">
    <location>
        <begin position="452"/>
        <end position="464"/>
    </location>
</feature>
<dbReference type="EMBL" id="NMUH01000094">
    <property type="protein sequence ID" value="MQL71298.1"/>
    <property type="molecule type" value="Genomic_DNA"/>
</dbReference>
<comment type="caution">
    <text evidence="2">The sequence shown here is derived from an EMBL/GenBank/DDBJ whole genome shotgun (WGS) entry which is preliminary data.</text>
</comment>
<name>A0A843THM8_COLES</name>
<evidence type="ECO:0000256" key="1">
    <source>
        <dbReference type="SAM" id="MobiDB-lite"/>
    </source>
</evidence>
<organism evidence="2 3">
    <name type="scientific">Colocasia esculenta</name>
    <name type="common">Wild taro</name>
    <name type="synonym">Arum esculentum</name>
    <dbReference type="NCBI Taxonomy" id="4460"/>
    <lineage>
        <taxon>Eukaryota</taxon>
        <taxon>Viridiplantae</taxon>
        <taxon>Streptophyta</taxon>
        <taxon>Embryophyta</taxon>
        <taxon>Tracheophyta</taxon>
        <taxon>Spermatophyta</taxon>
        <taxon>Magnoliopsida</taxon>
        <taxon>Liliopsida</taxon>
        <taxon>Araceae</taxon>
        <taxon>Aroideae</taxon>
        <taxon>Colocasieae</taxon>
        <taxon>Colocasia</taxon>
    </lineage>
</organism>
<sequence>MVDGARSGSSSGRSLRGRVLFQASASGLSSVPPPVAADSGEFTPPHPRVPAAGPTSVSPPVAVGPVLEDVVSLQEGGGSFYDSTLREVWINGFNDFSMEVQELLYQMFMSNHRFTRHSDEAWSRLVWTMTARSNFKHLLYNARKNAQKVSQSADPTLWRERAPTWMRRDYWESLCNIWAAERWQQTSTTMKVNRAANPEANMHTSGSVSFATHQSRLEKELKRPPTFQEVFDKTHKKKGTDQYIRDRGREVAESYSQHMTEKYAGEEEQPQLDPKVWVATSGAPKKCHVYGFGHSMDTRRVLSGASSSASQTSAFTIAGAPGTSPSEMRGFIADTISGLESRLAQTMETRLAETMETLLVQTMETRPVQMQTQVSDAVQAQLSQAFSHAISQALSQVSIPPQAAPSTSAQAPHVVMRISWSPMGQGKSDEHPSYEESTVVMRISWSPMGQGKSDEHPSYEESTV</sequence>
<evidence type="ECO:0000313" key="2">
    <source>
        <dbReference type="EMBL" id="MQL71298.1"/>
    </source>
</evidence>
<dbReference type="InterPro" id="IPR004252">
    <property type="entry name" value="Probable_transposase_24"/>
</dbReference>
<dbReference type="OrthoDB" id="629495at2759"/>
<protein>
    <submittedName>
        <fullName evidence="2">Uncharacterized protein</fullName>
    </submittedName>
</protein>
<keyword evidence="3" id="KW-1185">Reference proteome</keyword>
<accession>A0A843THM8</accession>
<evidence type="ECO:0000313" key="3">
    <source>
        <dbReference type="Proteomes" id="UP000652761"/>
    </source>
</evidence>
<feature type="region of interest" description="Disordered" evidence="1">
    <location>
        <begin position="27"/>
        <end position="56"/>
    </location>
</feature>
<gene>
    <name evidence="2" type="ORF">Taro_003642</name>
</gene>
<reference evidence="2" key="1">
    <citation type="submission" date="2017-07" db="EMBL/GenBank/DDBJ databases">
        <title>Taro Niue Genome Assembly and Annotation.</title>
        <authorList>
            <person name="Atibalentja N."/>
            <person name="Keating K."/>
            <person name="Fields C.J."/>
        </authorList>
    </citation>
    <scope>NUCLEOTIDE SEQUENCE</scope>
    <source>
        <strain evidence="2">Niue_2</strain>
        <tissue evidence="2">Leaf</tissue>
    </source>
</reference>
<dbReference type="Proteomes" id="UP000652761">
    <property type="component" value="Unassembled WGS sequence"/>
</dbReference>
<dbReference type="AlphaFoldDB" id="A0A843THM8"/>